<evidence type="ECO:0000313" key="2">
    <source>
        <dbReference type="Proteomes" id="UP000196082"/>
    </source>
</evidence>
<dbReference type="Proteomes" id="UP000196082">
    <property type="component" value="Unassembled WGS sequence"/>
</dbReference>
<dbReference type="Gene3D" id="3.60.15.10">
    <property type="entry name" value="Ribonuclease Z/Hydroxyacylglutathione hydrolase-like"/>
    <property type="match status" value="1"/>
</dbReference>
<dbReference type="SUPFAM" id="SSF56281">
    <property type="entry name" value="Metallo-hydrolase/oxidoreductase"/>
    <property type="match status" value="1"/>
</dbReference>
<dbReference type="AlphaFoldDB" id="A0A1Y3KV91"/>
<comment type="caution">
    <text evidence="1">The sequence shown here is derived from an EMBL/GenBank/DDBJ whole genome shotgun (WGS) entry which is preliminary data.</text>
</comment>
<name>A0A1Y3KV91_PSEPU</name>
<sequence>MKEHFGNVEYLSAIDVHDENLDLAQTGFCTVTFDAIPRKILPFLRWANSQEIARKSDTALSFLLMEAVVPTSVFEQAMRVGGYCSITVSDIPCTEDGFYEATALEFSEEAQESAPTVLYVRINAFIPNAKDLQALKRVVECRHHQSAAFEYLGVHPKDDLFVAVYDVGQANMCAIIDHKHKPQAFFDFGWPIGVFRRSLPNCQGFDPLAEDDPDQPAPVFLSHLDWDHWGYAYASGRPTKDVRGFWKTHVTYRPGALQRPWVMRRPSARMRLGISHAHLMYTLQNQVLQDGSSALKFWPSARAQFKWGACTLFACNPTSGTHDASYLRNNQALGMLVENSQSYYFRRVLLCGDADYTSIAARFKQKLGGIVAPHHGGRVTPYSIPAPDVDSGNYRYMVFSTHDGCYSKIPSNDTIAEAIALGWKISRTDARQQCWCGAGERRNRWFALAHDVKPLRYAPRGRWCLALH</sequence>
<organism evidence="1 2">
    <name type="scientific">Pseudomonas putida</name>
    <name type="common">Arthrobacter siderocapsulatus</name>
    <dbReference type="NCBI Taxonomy" id="303"/>
    <lineage>
        <taxon>Bacteria</taxon>
        <taxon>Pseudomonadati</taxon>
        <taxon>Pseudomonadota</taxon>
        <taxon>Gammaproteobacteria</taxon>
        <taxon>Pseudomonadales</taxon>
        <taxon>Pseudomonadaceae</taxon>
        <taxon>Pseudomonas</taxon>
    </lineage>
</organism>
<dbReference type="EMBL" id="NFSB01000086">
    <property type="protein sequence ID" value="OUM26923.1"/>
    <property type="molecule type" value="Genomic_DNA"/>
</dbReference>
<dbReference type="RefSeq" id="WP_086978004.1">
    <property type="nucleotide sequence ID" value="NZ_NFSB01000086.1"/>
</dbReference>
<reference evidence="1 2" key="1">
    <citation type="submission" date="2017-05" db="EMBL/GenBank/DDBJ databases">
        <title>Whole genome sequence of Pseudomonas putida isolate 1312 commercialized as a biostimulant.</title>
        <authorList>
            <person name="Crovadore J."/>
            <person name="Blanc P."/>
            <person name="Chablais R."/>
            <person name="Cochard B."/>
            <person name="Grizard D."/>
            <person name="Lefort F."/>
        </authorList>
    </citation>
    <scope>NUCLEOTIDE SEQUENCE [LARGE SCALE GENOMIC DNA]</scope>
    <source>
        <strain evidence="1 2">1312</strain>
    </source>
</reference>
<evidence type="ECO:0000313" key="1">
    <source>
        <dbReference type="EMBL" id="OUM26923.1"/>
    </source>
</evidence>
<dbReference type="InterPro" id="IPR036866">
    <property type="entry name" value="RibonucZ/Hydroxyglut_hydro"/>
</dbReference>
<gene>
    <name evidence="1" type="ORF">B8W72_22380</name>
</gene>
<accession>A0A1Y3KV91</accession>
<protein>
    <submittedName>
        <fullName evidence="1">Uncharacterized protein</fullName>
    </submittedName>
</protein>
<proteinExistence type="predicted"/>